<sequence length="69" mass="7900">MEGYEEYAVNGNALYEFIVTNDASYSNIQSDFAVNDILYNDQSKLGVVRDFLYSNDQDNREVGDIMNCE</sequence>
<dbReference type="EMBL" id="CAJVPY010008468">
    <property type="protein sequence ID" value="CAG8696407.1"/>
    <property type="molecule type" value="Genomic_DNA"/>
</dbReference>
<reference evidence="1" key="1">
    <citation type="submission" date="2021-06" db="EMBL/GenBank/DDBJ databases">
        <authorList>
            <person name="Kallberg Y."/>
            <person name="Tangrot J."/>
            <person name="Rosling A."/>
        </authorList>
    </citation>
    <scope>NUCLEOTIDE SEQUENCE</scope>
    <source>
        <strain evidence="1">MA453B</strain>
    </source>
</reference>
<name>A0A9N9HML4_9GLOM</name>
<feature type="non-terminal residue" evidence="1">
    <location>
        <position position="69"/>
    </location>
</feature>
<comment type="caution">
    <text evidence="1">The sequence shown here is derived from an EMBL/GenBank/DDBJ whole genome shotgun (WGS) entry which is preliminary data.</text>
</comment>
<organism evidence="1 2">
    <name type="scientific">Dentiscutata erythropus</name>
    <dbReference type="NCBI Taxonomy" id="1348616"/>
    <lineage>
        <taxon>Eukaryota</taxon>
        <taxon>Fungi</taxon>
        <taxon>Fungi incertae sedis</taxon>
        <taxon>Mucoromycota</taxon>
        <taxon>Glomeromycotina</taxon>
        <taxon>Glomeromycetes</taxon>
        <taxon>Diversisporales</taxon>
        <taxon>Gigasporaceae</taxon>
        <taxon>Dentiscutata</taxon>
    </lineage>
</organism>
<dbReference type="OrthoDB" id="2407091at2759"/>
<evidence type="ECO:0000313" key="2">
    <source>
        <dbReference type="Proteomes" id="UP000789405"/>
    </source>
</evidence>
<gene>
    <name evidence="1" type="ORF">DERYTH_LOCUS12704</name>
</gene>
<accession>A0A9N9HML4</accession>
<evidence type="ECO:0000313" key="1">
    <source>
        <dbReference type="EMBL" id="CAG8696407.1"/>
    </source>
</evidence>
<proteinExistence type="predicted"/>
<dbReference type="Proteomes" id="UP000789405">
    <property type="component" value="Unassembled WGS sequence"/>
</dbReference>
<keyword evidence="2" id="KW-1185">Reference proteome</keyword>
<dbReference type="AlphaFoldDB" id="A0A9N9HML4"/>
<protein>
    <submittedName>
        <fullName evidence="1">21238_t:CDS:1</fullName>
    </submittedName>
</protein>